<gene>
    <name evidence="1" type="ORF">LCGC14_1382440</name>
</gene>
<sequence length="69" mass="8185">MTEGIWLECVWCDYEFFAPLNGMLHKRLQCMKCWLKNEFHICPDCGNKVIKTEPCVICKLKAEGRYIKK</sequence>
<organism evidence="1">
    <name type="scientific">marine sediment metagenome</name>
    <dbReference type="NCBI Taxonomy" id="412755"/>
    <lineage>
        <taxon>unclassified sequences</taxon>
        <taxon>metagenomes</taxon>
        <taxon>ecological metagenomes</taxon>
    </lineage>
</organism>
<proteinExistence type="predicted"/>
<name>A0A0F9N3X8_9ZZZZ</name>
<comment type="caution">
    <text evidence="1">The sequence shown here is derived from an EMBL/GenBank/DDBJ whole genome shotgun (WGS) entry which is preliminary data.</text>
</comment>
<reference evidence="1" key="1">
    <citation type="journal article" date="2015" name="Nature">
        <title>Complex archaea that bridge the gap between prokaryotes and eukaryotes.</title>
        <authorList>
            <person name="Spang A."/>
            <person name="Saw J.H."/>
            <person name="Jorgensen S.L."/>
            <person name="Zaremba-Niedzwiedzka K."/>
            <person name="Martijn J."/>
            <person name="Lind A.E."/>
            <person name="van Eijk R."/>
            <person name="Schleper C."/>
            <person name="Guy L."/>
            <person name="Ettema T.J."/>
        </authorList>
    </citation>
    <scope>NUCLEOTIDE SEQUENCE</scope>
</reference>
<dbReference type="EMBL" id="LAZR01008846">
    <property type="protein sequence ID" value="KKM76212.1"/>
    <property type="molecule type" value="Genomic_DNA"/>
</dbReference>
<accession>A0A0F9N3X8</accession>
<protein>
    <submittedName>
        <fullName evidence="1">Uncharacterized protein</fullName>
    </submittedName>
</protein>
<evidence type="ECO:0000313" key="1">
    <source>
        <dbReference type="EMBL" id="KKM76212.1"/>
    </source>
</evidence>
<dbReference type="AlphaFoldDB" id="A0A0F9N3X8"/>